<evidence type="ECO:0000313" key="11">
    <source>
        <dbReference type="EMBL" id="SFL07004.1"/>
    </source>
</evidence>
<dbReference type="SUPFAM" id="SSF101498">
    <property type="entry name" value="Anti-sigma factor FlgM"/>
    <property type="match status" value="1"/>
</dbReference>
<evidence type="ECO:0000256" key="1">
    <source>
        <dbReference type="ARBA" id="ARBA00005322"/>
    </source>
</evidence>
<dbReference type="GO" id="GO:0044781">
    <property type="term" value="P:bacterial-type flagellum organization"/>
    <property type="evidence" value="ECO:0007669"/>
    <property type="project" value="UniProtKB-KW"/>
</dbReference>
<name>A0A1I4EMS1_9PROT</name>
<dbReference type="RefSeq" id="WP_090701810.1">
    <property type="nucleotide sequence ID" value="NZ_FOSP01000029.1"/>
</dbReference>
<dbReference type="GO" id="GO:0045892">
    <property type="term" value="P:negative regulation of DNA-templated transcription"/>
    <property type="evidence" value="ECO:0007669"/>
    <property type="project" value="InterPro"/>
</dbReference>
<evidence type="ECO:0000313" key="12">
    <source>
        <dbReference type="Proteomes" id="UP000199533"/>
    </source>
</evidence>
<feature type="compositionally biased region" description="Polar residues" evidence="9">
    <location>
        <begin position="45"/>
        <end position="61"/>
    </location>
</feature>
<gene>
    <name evidence="11" type="ORF">SAMN05216302_102942</name>
</gene>
<keyword evidence="4" id="KW-1005">Bacterial flagellum biogenesis</keyword>
<protein>
    <recommendedName>
        <fullName evidence="2">Negative regulator of flagellin synthesis</fullName>
    </recommendedName>
    <alternativeName>
        <fullName evidence="8">Anti-sigma-28 factor</fullName>
    </alternativeName>
</protein>
<comment type="function">
    <text evidence="7">Responsible for the coupling of flagellin expression to flagellar assembly by preventing expression of the flagellin genes when a component of the middle class of proteins is defective. It negatively regulates flagellar genes by inhibiting the activity of FliA by directly binding to FliA.</text>
</comment>
<evidence type="ECO:0000256" key="4">
    <source>
        <dbReference type="ARBA" id="ARBA00022795"/>
    </source>
</evidence>
<dbReference type="Pfam" id="PF04316">
    <property type="entry name" value="FlgM"/>
    <property type="match status" value="1"/>
</dbReference>
<dbReference type="InterPro" id="IPR031316">
    <property type="entry name" value="FlgM_C"/>
</dbReference>
<sequence>MKHSIKINHKEVKLKIDNSIQSVPSVSANDGKKRTDTSPVGAGQESASNAVHISPRASSLQSIDSGSVSGSVVDISRVQEIKQAISDGAFKVNPEVVADRLLETVKELIKSKEGHSQ</sequence>
<evidence type="ECO:0000259" key="10">
    <source>
        <dbReference type="Pfam" id="PF04316"/>
    </source>
</evidence>
<keyword evidence="3" id="KW-0678">Repressor</keyword>
<dbReference type="STRING" id="52441.SAMN05216302_102942"/>
<dbReference type="Proteomes" id="UP000199533">
    <property type="component" value="Unassembled WGS sequence"/>
</dbReference>
<evidence type="ECO:0000256" key="5">
    <source>
        <dbReference type="ARBA" id="ARBA00023015"/>
    </source>
</evidence>
<feature type="region of interest" description="Disordered" evidence="9">
    <location>
        <begin position="23"/>
        <end position="66"/>
    </location>
</feature>
<keyword evidence="5" id="KW-0805">Transcription regulation</keyword>
<dbReference type="InterPro" id="IPR007412">
    <property type="entry name" value="FlgM"/>
</dbReference>
<evidence type="ECO:0000256" key="7">
    <source>
        <dbReference type="ARBA" id="ARBA00024739"/>
    </source>
</evidence>
<evidence type="ECO:0000256" key="6">
    <source>
        <dbReference type="ARBA" id="ARBA00023163"/>
    </source>
</evidence>
<dbReference type="EMBL" id="FOSP01000029">
    <property type="protein sequence ID" value="SFL07004.1"/>
    <property type="molecule type" value="Genomic_DNA"/>
</dbReference>
<feature type="domain" description="Anti-sigma-28 factor FlgM C-terminal" evidence="10">
    <location>
        <begin position="51"/>
        <end position="103"/>
    </location>
</feature>
<reference evidence="12" key="1">
    <citation type="submission" date="2016-10" db="EMBL/GenBank/DDBJ databases">
        <authorList>
            <person name="Varghese N."/>
            <person name="Submissions S."/>
        </authorList>
    </citation>
    <scope>NUCLEOTIDE SEQUENCE [LARGE SCALE GENOMIC DNA]</scope>
    <source>
        <strain evidence="12">Nm69</strain>
    </source>
</reference>
<evidence type="ECO:0000256" key="8">
    <source>
        <dbReference type="ARBA" id="ARBA00030117"/>
    </source>
</evidence>
<organism evidence="11 12">
    <name type="scientific">Nitrosomonas aestuarii</name>
    <dbReference type="NCBI Taxonomy" id="52441"/>
    <lineage>
        <taxon>Bacteria</taxon>
        <taxon>Pseudomonadati</taxon>
        <taxon>Pseudomonadota</taxon>
        <taxon>Betaproteobacteria</taxon>
        <taxon>Nitrosomonadales</taxon>
        <taxon>Nitrosomonadaceae</taxon>
        <taxon>Nitrosomonas</taxon>
    </lineage>
</organism>
<dbReference type="AlphaFoldDB" id="A0A1I4EMS1"/>
<dbReference type="NCBIfam" id="TIGR03824">
    <property type="entry name" value="FlgM_jcvi"/>
    <property type="match status" value="1"/>
</dbReference>
<evidence type="ECO:0000256" key="2">
    <source>
        <dbReference type="ARBA" id="ARBA00017823"/>
    </source>
</evidence>
<proteinExistence type="inferred from homology"/>
<evidence type="ECO:0000256" key="9">
    <source>
        <dbReference type="SAM" id="MobiDB-lite"/>
    </source>
</evidence>
<evidence type="ECO:0000256" key="3">
    <source>
        <dbReference type="ARBA" id="ARBA00022491"/>
    </source>
</evidence>
<accession>A0A1I4EMS1</accession>
<keyword evidence="6" id="KW-0804">Transcription</keyword>
<dbReference type="InterPro" id="IPR035890">
    <property type="entry name" value="Anti-sigma-28_factor_FlgM_sf"/>
</dbReference>
<keyword evidence="12" id="KW-1185">Reference proteome</keyword>
<dbReference type="OrthoDB" id="5298032at2"/>
<comment type="similarity">
    <text evidence="1">Belongs to the FlgM family.</text>
</comment>